<evidence type="ECO:0000313" key="2">
    <source>
        <dbReference type="Proteomes" id="UP000887116"/>
    </source>
</evidence>
<accession>A0A8X6LKZ5</accession>
<name>A0A8X6LKZ5_TRICU</name>
<sequence length="84" mass="9673">MLSNYAKVNRTIKDGSKEEFECPVAIEFYNKIMGGLDLEDQMANVYELNRKSSKWWEKGSSYLSLKTASGYSFKRSFAKPESDK</sequence>
<dbReference type="OrthoDB" id="6152074at2759"/>
<organism evidence="1 2">
    <name type="scientific">Trichonephila clavata</name>
    <name type="common">Joro spider</name>
    <name type="synonym">Nephila clavata</name>
    <dbReference type="NCBI Taxonomy" id="2740835"/>
    <lineage>
        <taxon>Eukaryota</taxon>
        <taxon>Metazoa</taxon>
        <taxon>Ecdysozoa</taxon>
        <taxon>Arthropoda</taxon>
        <taxon>Chelicerata</taxon>
        <taxon>Arachnida</taxon>
        <taxon>Araneae</taxon>
        <taxon>Araneomorphae</taxon>
        <taxon>Entelegynae</taxon>
        <taxon>Araneoidea</taxon>
        <taxon>Nephilidae</taxon>
        <taxon>Trichonephila</taxon>
    </lineage>
</organism>
<protein>
    <submittedName>
        <fullName evidence="1">Rho guanine nucleotide exchange factor 10-like protein</fullName>
    </submittedName>
</protein>
<evidence type="ECO:0000313" key="1">
    <source>
        <dbReference type="EMBL" id="GFR12232.1"/>
    </source>
</evidence>
<dbReference type="Proteomes" id="UP000887116">
    <property type="component" value="Unassembled WGS sequence"/>
</dbReference>
<gene>
    <name evidence="1" type="primary">X975_25666</name>
    <name evidence="1" type="ORF">TNCT_1021</name>
</gene>
<comment type="caution">
    <text evidence="1">The sequence shown here is derived from an EMBL/GenBank/DDBJ whole genome shotgun (WGS) entry which is preliminary data.</text>
</comment>
<dbReference type="AlphaFoldDB" id="A0A8X6LKZ5"/>
<dbReference type="EMBL" id="BMAO01026754">
    <property type="protein sequence ID" value="GFR12232.1"/>
    <property type="molecule type" value="Genomic_DNA"/>
</dbReference>
<keyword evidence="2" id="KW-1185">Reference proteome</keyword>
<proteinExistence type="predicted"/>
<reference evidence="1" key="1">
    <citation type="submission" date="2020-07" db="EMBL/GenBank/DDBJ databases">
        <title>Multicomponent nature underlies the extraordinary mechanical properties of spider dragline silk.</title>
        <authorList>
            <person name="Kono N."/>
            <person name="Nakamura H."/>
            <person name="Mori M."/>
            <person name="Yoshida Y."/>
            <person name="Ohtoshi R."/>
            <person name="Malay A.D."/>
            <person name="Moran D.A.P."/>
            <person name="Tomita M."/>
            <person name="Numata K."/>
            <person name="Arakawa K."/>
        </authorList>
    </citation>
    <scope>NUCLEOTIDE SEQUENCE</scope>
</reference>